<organism evidence="1 2">
    <name type="scientific">Pseudomonas asuensis</name>
    <dbReference type="NCBI Taxonomy" id="1825787"/>
    <lineage>
        <taxon>Bacteria</taxon>
        <taxon>Pseudomonadati</taxon>
        <taxon>Pseudomonadota</taxon>
        <taxon>Gammaproteobacteria</taxon>
        <taxon>Pseudomonadales</taxon>
        <taxon>Pseudomonadaceae</taxon>
        <taxon>Pseudomonas</taxon>
    </lineage>
</organism>
<proteinExistence type="predicted"/>
<gene>
    <name evidence="1" type="ORF">GCM10009425_30330</name>
</gene>
<dbReference type="EMBL" id="BMNW01000006">
    <property type="protein sequence ID" value="GGM17260.1"/>
    <property type="molecule type" value="Genomic_DNA"/>
</dbReference>
<dbReference type="Gene3D" id="1.10.340.30">
    <property type="entry name" value="Hypothetical protein, domain 2"/>
    <property type="match status" value="1"/>
</dbReference>
<dbReference type="RefSeq" id="WP_188866960.1">
    <property type="nucleotide sequence ID" value="NZ_BMNW01000006.1"/>
</dbReference>
<dbReference type="InterPro" id="IPR011257">
    <property type="entry name" value="DNA_glycosylase"/>
</dbReference>
<comment type="caution">
    <text evidence="1">The sequence shown here is derived from an EMBL/GenBank/DDBJ whole genome shotgun (WGS) entry which is preliminary data.</text>
</comment>
<evidence type="ECO:0000313" key="1">
    <source>
        <dbReference type="EMBL" id="GGM17260.1"/>
    </source>
</evidence>
<evidence type="ECO:0008006" key="3">
    <source>
        <dbReference type="Google" id="ProtNLM"/>
    </source>
</evidence>
<sequence>MKAEISAAMLGLDLSEESEKALFGWFLASYLFGKRISQDIAARTWRVLFEAHRCDTPLKLIGCGRQGLVRILREGRYTRYDESTAERLLEVCQVLQVEYEGRILGIKDKSESRSDFERRVLAFKGVGPKTLEIFMREAGPVLFS</sequence>
<accession>A0ABQ2GYG3</accession>
<protein>
    <recommendedName>
        <fullName evidence="3">DNA methylase</fullName>
    </recommendedName>
</protein>
<evidence type="ECO:0000313" key="2">
    <source>
        <dbReference type="Proteomes" id="UP000616499"/>
    </source>
</evidence>
<dbReference type="Proteomes" id="UP000616499">
    <property type="component" value="Unassembled WGS sequence"/>
</dbReference>
<keyword evidence="2" id="KW-1185">Reference proteome</keyword>
<dbReference type="SUPFAM" id="SSF48150">
    <property type="entry name" value="DNA-glycosylase"/>
    <property type="match status" value="1"/>
</dbReference>
<name>A0ABQ2GYG3_9PSED</name>
<reference evidence="2" key="1">
    <citation type="journal article" date="2019" name="Int. J. Syst. Evol. Microbiol.">
        <title>The Global Catalogue of Microorganisms (GCM) 10K type strain sequencing project: providing services to taxonomists for standard genome sequencing and annotation.</title>
        <authorList>
            <consortium name="The Broad Institute Genomics Platform"/>
            <consortium name="The Broad Institute Genome Sequencing Center for Infectious Disease"/>
            <person name="Wu L."/>
            <person name="Ma J."/>
        </authorList>
    </citation>
    <scope>NUCLEOTIDE SEQUENCE [LARGE SCALE GENOMIC DNA]</scope>
    <source>
        <strain evidence="2">JCM 13501</strain>
    </source>
</reference>